<keyword evidence="4" id="KW-1185">Reference proteome</keyword>
<gene>
    <name evidence="3" type="ORF">LYPA_23C003546</name>
</gene>
<reference evidence="3 4" key="1">
    <citation type="submission" date="2019-01" db="EMBL/GenBank/DDBJ databases">
        <authorList>
            <person name="Alioto T."/>
            <person name="Alioto T."/>
        </authorList>
    </citation>
    <scope>NUCLEOTIDE SEQUENCE [LARGE SCALE GENOMIC DNA]</scope>
</reference>
<dbReference type="GO" id="GO:0001669">
    <property type="term" value="C:acrosomal vesicle"/>
    <property type="evidence" value="ECO:0007669"/>
    <property type="project" value="TreeGrafter"/>
</dbReference>
<dbReference type="GO" id="GO:0036126">
    <property type="term" value="C:sperm flagellum"/>
    <property type="evidence" value="ECO:0007669"/>
    <property type="project" value="TreeGrafter"/>
</dbReference>
<dbReference type="AlphaFoldDB" id="A0A485NTY1"/>
<protein>
    <submittedName>
        <fullName evidence="3">Uncharacterized protein</fullName>
    </submittedName>
</protein>
<comment type="similarity">
    <text evidence="1">Belongs to the TCP11 family.</text>
</comment>
<evidence type="ECO:0000256" key="2">
    <source>
        <dbReference type="SAM" id="Phobius"/>
    </source>
</evidence>
<dbReference type="InterPro" id="IPR008862">
    <property type="entry name" value="Tcp11"/>
</dbReference>
<dbReference type="PANTHER" id="PTHR12832">
    <property type="entry name" value="TESTIS-SPECIFIC PROTEIN PBS13 T-COMPLEX 11"/>
    <property type="match status" value="1"/>
</dbReference>
<sequence>METMYNAFWDHLKAQLSRVLQSPCGGVYFFIFYILPYFYDTPIFIHILTSLSSRNNMALLLLLIPVKPCVIIDQDEAVQKVESITDPVQLLRSIFHVLILVKMDMKVSFLDLLDYTTKWLTKAATDLIIPSTSSHGSSSSCSLACSPPSWVAKNSDVPNPTRVLLQSYMNLLWDPDNYEFPETLLMDKIWLWEMESQLHQLTILASVLLIARGFSGNYLLSFSEFVDKLKCITKALTEEFNS</sequence>
<feature type="non-terminal residue" evidence="3">
    <location>
        <position position="242"/>
    </location>
</feature>
<name>A0A485NTY1_LYNPA</name>
<evidence type="ECO:0000256" key="1">
    <source>
        <dbReference type="ARBA" id="ARBA00010954"/>
    </source>
</evidence>
<keyword evidence="2" id="KW-0472">Membrane</keyword>
<accession>A0A485NTY1</accession>
<dbReference type="Proteomes" id="UP000386466">
    <property type="component" value="Unassembled WGS sequence"/>
</dbReference>
<feature type="transmembrane region" description="Helical" evidence="2">
    <location>
        <begin position="20"/>
        <end position="39"/>
    </location>
</feature>
<keyword evidence="2" id="KW-1133">Transmembrane helix</keyword>
<keyword evidence="2" id="KW-0812">Transmembrane</keyword>
<dbReference type="Pfam" id="PF05794">
    <property type="entry name" value="Tcp11"/>
    <property type="match status" value="1"/>
</dbReference>
<dbReference type="GO" id="GO:0010737">
    <property type="term" value="P:protein kinase A signaling"/>
    <property type="evidence" value="ECO:0007669"/>
    <property type="project" value="TreeGrafter"/>
</dbReference>
<proteinExistence type="inferred from homology"/>
<organism evidence="3 4">
    <name type="scientific">Lynx pardinus</name>
    <name type="common">Iberian lynx</name>
    <name type="synonym">Felis pardina</name>
    <dbReference type="NCBI Taxonomy" id="191816"/>
    <lineage>
        <taxon>Eukaryota</taxon>
        <taxon>Metazoa</taxon>
        <taxon>Chordata</taxon>
        <taxon>Craniata</taxon>
        <taxon>Vertebrata</taxon>
        <taxon>Euteleostomi</taxon>
        <taxon>Mammalia</taxon>
        <taxon>Eutheria</taxon>
        <taxon>Laurasiatheria</taxon>
        <taxon>Carnivora</taxon>
        <taxon>Feliformia</taxon>
        <taxon>Felidae</taxon>
        <taxon>Felinae</taxon>
        <taxon>Lynx</taxon>
    </lineage>
</organism>
<dbReference type="GO" id="GO:1902490">
    <property type="term" value="P:regulation of sperm capacitation"/>
    <property type="evidence" value="ECO:0007669"/>
    <property type="project" value="TreeGrafter"/>
</dbReference>
<dbReference type="EMBL" id="CAAGRJ010021560">
    <property type="protein sequence ID" value="VFV35709.1"/>
    <property type="molecule type" value="Genomic_DNA"/>
</dbReference>
<dbReference type="PANTHER" id="PTHR12832:SF21">
    <property type="entry name" value="T-COMPLEX PROTEIN 11 X-LINKED PROTEIN 1-RELATED"/>
    <property type="match status" value="1"/>
</dbReference>
<evidence type="ECO:0000313" key="4">
    <source>
        <dbReference type="Proteomes" id="UP000386466"/>
    </source>
</evidence>
<evidence type="ECO:0000313" key="3">
    <source>
        <dbReference type="EMBL" id="VFV35709.1"/>
    </source>
</evidence>